<dbReference type="Proteomes" id="UP000004935">
    <property type="component" value="Unassembled WGS sequence"/>
</dbReference>
<protein>
    <submittedName>
        <fullName evidence="1">Uncharacterized protein</fullName>
    </submittedName>
</protein>
<evidence type="ECO:0000313" key="2">
    <source>
        <dbReference type="Proteomes" id="UP000004935"/>
    </source>
</evidence>
<dbReference type="HOGENOM" id="CLU_2986394_0_0_9"/>
<evidence type="ECO:0000313" key="1">
    <source>
        <dbReference type="EMBL" id="EDR98591.1"/>
    </source>
</evidence>
<keyword evidence="2" id="KW-1185">Reference proteome</keyword>
<sequence>MLLDVGGLSQKYSRKDIIKKENVYEESFKSRCVFGAVPYIGIQHCGIWRGEEGRYHK</sequence>
<reference evidence="1" key="1">
    <citation type="submission" date="2007-11" db="EMBL/GenBank/DDBJ databases">
        <authorList>
            <person name="Fulton L."/>
            <person name="Clifton S."/>
            <person name="Fulton B."/>
            <person name="Xu J."/>
            <person name="Minx P."/>
            <person name="Pepin K.H."/>
            <person name="Johnson M."/>
            <person name="Thiruvilangam P."/>
            <person name="Bhonagiri V."/>
            <person name="Nash W.E."/>
            <person name="Mardis E.R."/>
            <person name="Wilson R.K."/>
        </authorList>
    </citation>
    <scope>NUCLEOTIDE SEQUENCE [LARGE SCALE GENOMIC DNA]</scope>
    <source>
        <strain evidence="1">DSM 14662</strain>
    </source>
</reference>
<proteinExistence type="predicted"/>
<dbReference type="AlphaFoldDB" id="B0MAR6"/>
<organism evidence="1 2">
    <name type="scientific">Anaerostipes caccae (strain DSM 14662 / CCUG 47493 / JCM 13470 / NCIMB 13811 / L1-92)</name>
    <dbReference type="NCBI Taxonomy" id="411490"/>
    <lineage>
        <taxon>Bacteria</taxon>
        <taxon>Bacillati</taxon>
        <taxon>Bacillota</taxon>
        <taxon>Clostridia</taxon>
        <taxon>Lachnospirales</taxon>
        <taxon>Lachnospiraceae</taxon>
        <taxon>Anaerostipes</taxon>
    </lineage>
</organism>
<reference evidence="1" key="2">
    <citation type="submission" date="2013-11" db="EMBL/GenBank/DDBJ databases">
        <title>Draft genome sequence of Anaerostipes caccae (DSM 14662).</title>
        <authorList>
            <person name="Sudarsanam P."/>
            <person name="Ley R."/>
            <person name="Guruge J."/>
            <person name="Turnbaugh P.J."/>
            <person name="Mahowald M."/>
            <person name="Liep D."/>
            <person name="Gordon J."/>
        </authorList>
    </citation>
    <scope>NUCLEOTIDE SEQUENCE</scope>
    <source>
        <strain evidence="1">DSM 14662</strain>
    </source>
</reference>
<gene>
    <name evidence="1" type="ORF">ANACAC_00642</name>
</gene>
<comment type="caution">
    <text evidence="1">The sequence shown here is derived from an EMBL/GenBank/DDBJ whole genome shotgun (WGS) entry which is preliminary data.</text>
</comment>
<dbReference type="EMBL" id="ABAX03000005">
    <property type="protein sequence ID" value="EDR98591.1"/>
    <property type="molecule type" value="Genomic_DNA"/>
</dbReference>
<name>B0MAR6_ANACD</name>
<accession>B0MAR6</accession>